<name>A0A4R5LCI1_9BURK</name>
<evidence type="ECO:0000256" key="2">
    <source>
        <dbReference type="ARBA" id="ARBA00023125"/>
    </source>
</evidence>
<dbReference type="PRINTS" id="PR00455">
    <property type="entry name" value="HTHTETR"/>
</dbReference>
<dbReference type="SUPFAM" id="SSF48498">
    <property type="entry name" value="Tetracyclin repressor-like, C-terminal domain"/>
    <property type="match status" value="1"/>
</dbReference>
<dbReference type="InterPro" id="IPR001647">
    <property type="entry name" value="HTH_TetR"/>
</dbReference>
<dbReference type="SUPFAM" id="SSF46689">
    <property type="entry name" value="Homeodomain-like"/>
    <property type="match status" value="1"/>
</dbReference>
<dbReference type="RefSeq" id="WP_133184394.1">
    <property type="nucleotide sequence ID" value="NZ_SMOD01000014.1"/>
</dbReference>
<comment type="caution">
    <text evidence="6">The sequence shown here is derived from an EMBL/GenBank/DDBJ whole genome shotgun (WGS) entry which is preliminary data.</text>
</comment>
<reference evidence="6 7" key="1">
    <citation type="submission" date="2019-03" db="EMBL/GenBank/DDBJ databases">
        <title>Paraburkholderia sp. isolated from native Mimosa gymnas in Guartela State Park, Brazil.</title>
        <authorList>
            <person name="Paulitsch F."/>
            <person name="Hungria M."/>
            <person name="Delamuta J.R.M."/>
            <person name="Ribeiro R.A."/>
            <person name="Dall'Agnol R."/>
            <person name="Silva J.S.B."/>
        </authorList>
    </citation>
    <scope>NUCLEOTIDE SEQUENCE [LARGE SCALE GENOMIC DNA]</scope>
    <source>
        <strain evidence="6 7">CNPSo 3008</strain>
    </source>
</reference>
<organism evidence="6 7">
    <name type="scientific">Paraburkholderia guartelaensis</name>
    <dbReference type="NCBI Taxonomy" id="2546446"/>
    <lineage>
        <taxon>Bacteria</taxon>
        <taxon>Pseudomonadati</taxon>
        <taxon>Pseudomonadota</taxon>
        <taxon>Betaproteobacteria</taxon>
        <taxon>Burkholderiales</taxon>
        <taxon>Burkholderiaceae</taxon>
        <taxon>Paraburkholderia</taxon>
    </lineage>
</organism>
<dbReference type="OrthoDB" id="116240at2"/>
<sequence length="192" mass="21037">MSAKRQDVLDTATRLFSQFGYQAVGIDRIIDEAGVSKMTMYKYFPSKNDLVVEVLQQREVDVAAGLVAFVNERQDSLARVRAVFEWHDEWIKDESFHGCMFISAASEYAASDARILQASADQKQHLKIFLERLLEPLTGGDAAPGYASKLMLLIDGAIVAARVCGNKEAALEAWEAASELLAKFGSDSLAGA</sequence>
<feature type="domain" description="HTH tetR-type" evidence="5">
    <location>
        <begin position="2"/>
        <end position="62"/>
    </location>
</feature>
<gene>
    <name evidence="6" type="ORF">E1N52_19630</name>
</gene>
<dbReference type="PROSITE" id="PS50977">
    <property type="entry name" value="HTH_TETR_2"/>
    <property type="match status" value="1"/>
</dbReference>
<dbReference type="Proteomes" id="UP000295606">
    <property type="component" value="Unassembled WGS sequence"/>
</dbReference>
<dbReference type="Gene3D" id="1.10.357.10">
    <property type="entry name" value="Tetracycline Repressor, domain 2"/>
    <property type="match status" value="1"/>
</dbReference>
<proteinExistence type="predicted"/>
<evidence type="ECO:0000259" key="5">
    <source>
        <dbReference type="PROSITE" id="PS50977"/>
    </source>
</evidence>
<evidence type="ECO:0000313" key="7">
    <source>
        <dbReference type="Proteomes" id="UP000295606"/>
    </source>
</evidence>
<protein>
    <submittedName>
        <fullName evidence="6">TetR/AcrR family transcriptional regulator</fullName>
    </submittedName>
</protein>
<dbReference type="AlphaFoldDB" id="A0A4R5LCI1"/>
<keyword evidence="1" id="KW-0805">Transcription regulation</keyword>
<dbReference type="Pfam" id="PF00440">
    <property type="entry name" value="TetR_N"/>
    <property type="match status" value="1"/>
</dbReference>
<dbReference type="InterPro" id="IPR009057">
    <property type="entry name" value="Homeodomain-like_sf"/>
</dbReference>
<dbReference type="InterPro" id="IPR036271">
    <property type="entry name" value="Tet_transcr_reg_TetR-rel_C_sf"/>
</dbReference>
<dbReference type="GO" id="GO:0003677">
    <property type="term" value="F:DNA binding"/>
    <property type="evidence" value="ECO:0007669"/>
    <property type="project" value="UniProtKB-UniRule"/>
</dbReference>
<evidence type="ECO:0000256" key="1">
    <source>
        <dbReference type="ARBA" id="ARBA00023015"/>
    </source>
</evidence>
<dbReference type="EMBL" id="SMOD01000014">
    <property type="protein sequence ID" value="TDG06543.1"/>
    <property type="molecule type" value="Genomic_DNA"/>
</dbReference>
<evidence type="ECO:0000256" key="3">
    <source>
        <dbReference type="ARBA" id="ARBA00023163"/>
    </source>
</evidence>
<keyword evidence="2 4" id="KW-0238">DNA-binding</keyword>
<dbReference type="PANTHER" id="PTHR47506">
    <property type="entry name" value="TRANSCRIPTIONAL REGULATORY PROTEIN"/>
    <property type="match status" value="1"/>
</dbReference>
<dbReference type="PANTHER" id="PTHR47506:SF6">
    <property type="entry name" value="HTH-TYPE TRANSCRIPTIONAL REPRESSOR NEMR"/>
    <property type="match status" value="1"/>
</dbReference>
<evidence type="ECO:0000256" key="4">
    <source>
        <dbReference type="PROSITE-ProRule" id="PRU00335"/>
    </source>
</evidence>
<accession>A0A4R5LCI1</accession>
<dbReference type="FunFam" id="1.10.10.60:FF:000141">
    <property type="entry name" value="TetR family transcriptional regulator"/>
    <property type="match status" value="1"/>
</dbReference>
<feature type="DNA-binding region" description="H-T-H motif" evidence="4">
    <location>
        <begin position="25"/>
        <end position="44"/>
    </location>
</feature>
<keyword evidence="3" id="KW-0804">Transcription</keyword>
<evidence type="ECO:0000313" key="6">
    <source>
        <dbReference type="EMBL" id="TDG06543.1"/>
    </source>
</evidence>